<dbReference type="SFLD" id="SFLDS00029">
    <property type="entry name" value="Radical_SAM"/>
    <property type="match status" value="1"/>
</dbReference>
<organism evidence="5 6">
    <name type="scientific">Lapillicoccus jejuensis</name>
    <dbReference type="NCBI Taxonomy" id="402171"/>
    <lineage>
        <taxon>Bacteria</taxon>
        <taxon>Bacillati</taxon>
        <taxon>Actinomycetota</taxon>
        <taxon>Actinomycetes</taxon>
        <taxon>Micrococcales</taxon>
        <taxon>Intrasporangiaceae</taxon>
        <taxon>Lapillicoccus</taxon>
    </lineage>
</organism>
<keyword evidence="3" id="KW-0143">Chaperone</keyword>
<dbReference type="PROSITE" id="PS51918">
    <property type="entry name" value="RADICAL_SAM"/>
    <property type="match status" value="1"/>
</dbReference>
<dbReference type="GO" id="GO:0051539">
    <property type="term" value="F:4 iron, 4 sulfur cluster binding"/>
    <property type="evidence" value="ECO:0007669"/>
    <property type="project" value="UniProtKB-UniRule"/>
</dbReference>
<keyword evidence="3" id="KW-0349">Heme</keyword>
<gene>
    <name evidence="5" type="ORF">FB458_3991</name>
</gene>
<protein>
    <recommendedName>
        <fullName evidence="2 3">Heme chaperone HemW</fullName>
    </recommendedName>
</protein>
<dbReference type="SFLD" id="SFLDG01065">
    <property type="entry name" value="anaerobic_coproporphyrinogen-I"/>
    <property type="match status" value="1"/>
</dbReference>
<comment type="caution">
    <text evidence="5">The sequence shown here is derived from an EMBL/GenBank/DDBJ whole genome shotgun (WGS) entry which is preliminary data.</text>
</comment>
<keyword evidence="6" id="KW-1185">Reference proteome</keyword>
<evidence type="ECO:0000256" key="3">
    <source>
        <dbReference type="RuleBase" id="RU364116"/>
    </source>
</evidence>
<dbReference type="SFLD" id="SFLDF00562">
    <property type="entry name" value="HemN-like__clustered_with_heat"/>
    <property type="match status" value="1"/>
</dbReference>
<dbReference type="PANTHER" id="PTHR13932">
    <property type="entry name" value="COPROPORPHYRINIGEN III OXIDASE"/>
    <property type="match status" value="1"/>
</dbReference>
<dbReference type="GO" id="GO:0006779">
    <property type="term" value="P:porphyrin-containing compound biosynthetic process"/>
    <property type="evidence" value="ECO:0007669"/>
    <property type="project" value="InterPro"/>
</dbReference>
<evidence type="ECO:0000313" key="6">
    <source>
        <dbReference type="Proteomes" id="UP000317893"/>
    </source>
</evidence>
<name>A0A542E685_9MICO</name>
<keyword evidence="3" id="KW-0479">Metal-binding</keyword>
<dbReference type="CDD" id="cd01335">
    <property type="entry name" value="Radical_SAM"/>
    <property type="match status" value="1"/>
</dbReference>
<dbReference type="SMART" id="SM00729">
    <property type="entry name" value="Elp3"/>
    <property type="match status" value="1"/>
</dbReference>
<keyword evidence="3" id="KW-0004">4Fe-4S</keyword>
<reference evidence="5 6" key="1">
    <citation type="submission" date="2019-06" db="EMBL/GenBank/DDBJ databases">
        <title>Sequencing the genomes of 1000 actinobacteria strains.</title>
        <authorList>
            <person name="Klenk H.-P."/>
        </authorList>
    </citation>
    <scope>NUCLEOTIDE SEQUENCE [LARGE SCALE GENOMIC DNA]</scope>
    <source>
        <strain evidence="5 6">DSM 18607</strain>
    </source>
</reference>
<evidence type="ECO:0000256" key="1">
    <source>
        <dbReference type="ARBA" id="ARBA00006100"/>
    </source>
</evidence>
<dbReference type="OrthoDB" id="9808022at2"/>
<dbReference type="GO" id="GO:0046872">
    <property type="term" value="F:metal ion binding"/>
    <property type="evidence" value="ECO:0007669"/>
    <property type="project" value="UniProtKB-UniRule"/>
</dbReference>
<keyword evidence="3" id="KW-0949">S-adenosyl-L-methionine</keyword>
<comment type="similarity">
    <text evidence="1">Belongs to the anaerobic coproporphyrinogen-III oxidase family. HemW subfamily.</text>
</comment>
<dbReference type="Proteomes" id="UP000317893">
    <property type="component" value="Unassembled WGS sequence"/>
</dbReference>
<keyword evidence="3" id="KW-0963">Cytoplasm</keyword>
<dbReference type="InterPro" id="IPR007197">
    <property type="entry name" value="rSAM"/>
</dbReference>
<dbReference type="InterPro" id="IPR004559">
    <property type="entry name" value="HemW-like"/>
</dbReference>
<dbReference type="Pfam" id="PF04055">
    <property type="entry name" value="Radical_SAM"/>
    <property type="match status" value="1"/>
</dbReference>
<evidence type="ECO:0000313" key="5">
    <source>
        <dbReference type="EMBL" id="TQJ10850.1"/>
    </source>
</evidence>
<sequence>MPSALPDGDPAPPTGELPGSALAHLGTAPFGMYVHVPFCSVRCGYCDFNTYTLSELGDGSLPGTGTTTYADAALTELDLAARVLGDRAPTVDTVFVGGGTPTMLAAGDLVRVLDGIRERWGLAPDAEVTTEANPDSVSRDGLAALAAGGYTRVSLGMQSAVPHVLRTLDRTHDPEGVARAVGWAREAGLQVSLDLIYGTPGESVDDWRTSLEAALALEPDHVSAYALVVEEGTRLAVQVRREEVPAPEDDDEATKYELADELLTGAGLGWYEVSNWARTPANRCRHNLGYWSEGDWWGVGPGAHAHVGGVRWWNVKHPAGWAQRLATGVSPAAAREVLTDEQRYDERVLLGVRLADGLPVDDLRPAGRPAVAGLVADGLVDGTSAVRDRRVVLTRRGRLLADTVVRRLLGV</sequence>
<dbReference type="GO" id="GO:0004109">
    <property type="term" value="F:coproporphyrinogen oxidase activity"/>
    <property type="evidence" value="ECO:0007669"/>
    <property type="project" value="InterPro"/>
</dbReference>
<dbReference type="InterPro" id="IPR006638">
    <property type="entry name" value="Elp3/MiaA/NifB-like_rSAM"/>
</dbReference>
<evidence type="ECO:0000259" key="4">
    <source>
        <dbReference type="PROSITE" id="PS51918"/>
    </source>
</evidence>
<dbReference type="EMBL" id="VFMN01000001">
    <property type="protein sequence ID" value="TQJ10850.1"/>
    <property type="molecule type" value="Genomic_DNA"/>
</dbReference>
<comment type="subcellular location">
    <subcellularLocation>
        <location evidence="3">Cytoplasm</location>
    </subcellularLocation>
</comment>
<keyword evidence="3" id="KW-0408">Iron</keyword>
<dbReference type="GO" id="GO:0005737">
    <property type="term" value="C:cytoplasm"/>
    <property type="evidence" value="ECO:0007669"/>
    <property type="project" value="UniProtKB-SubCell"/>
</dbReference>
<feature type="domain" description="Radical SAM core" evidence="4">
    <location>
        <begin position="24"/>
        <end position="266"/>
    </location>
</feature>
<dbReference type="NCBIfam" id="TIGR00539">
    <property type="entry name" value="hemN_rel"/>
    <property type="match status" value="1"/>
</dbReference>
<dbReference type="AlphaFoldDB" id="A0A542E685"/>
<dbReference type="PANTHER" id="PTHR13932:SF5">
    <property type="entry name" value="RADICAL S-ADENOSYL METHIONINE DOMAIN-CONTAINING PROTEIN 1, MITOCHONDRIAL"/>
    <property type="match status" value="1"/>
</dbReference>
<keyword evidence="3" id="KW-0411">Iron-sulfur</keyword>
<dbReference type="InterPro" id="IPR034505">
    <property type="entry name" value="Coproporphyrinogen-III_oxidase"/>
</dbReference>
<evidence type="ECO:0000256" key="2">
    <source>
        <dbReference type="ARBA" id="ARBA00017228"/>
    </source>
</evidence>
<comment type="function">
    <text evidence="3">Probably acts as a heme chaperone, transferring heme to an unknown acceptor. Binds one molecule of heme per monomer, possibly covalently. Binds 1 [4Fe-4S] cluster. The cluster is coordinated with 3 cysteines and an exchangeable S-adenosyl-L-methionine.</text>
</comment>
<proteinExistence type="inferred from homology"/>
<accession>A0A542E685</accession>
<dbReference type="Gene3D" id="3.30.750.200">
    <property type="match status" value="1"/>
</dbReference>
<dbReference type="RefSeq" id="WP_141850018.1">
    <property type="nucleotide sequence ID" value="NZ_BAAAPR010000010.1"/>
</dbReference>
<dbReference type="SUPFAM" id="SSF102114">
    <property type="entry name" value="Radical SAM enzymes"/>
    <property type="match status" value="1"/>
</dbReference>
<dbReference type="InterPro" id="IPR058240">
    <property type="entry name" value="rSAM_sf"/>
</dbReference>